<feature type="domain" description="Lipocalin-like" evidence="1">
    <location>
        <begin position="37"/>
        <end position="139"/>
    </location>
</feature>
<comment type="caution">
    <text evidence="2">The sequence shown here is derived from an EMBL/GenBank/DDBJ whole genome shotgun (WGS) entry which is preliminary data.</text>
</comment>
<dbReference type="EMBL" id="JAEHFX010000005">
    <property type="protein sequence ID" value="MBK0403702.1"/>
    <property type="molecule type" value="Genomic_DNA"/>
</dbReference>
<dbReference type="RefSeq" id="WP_200506445.1">
    <property type="nucleotide sequence ID" value="NZ_JAEHFX010000005.1"/>
</dbReference>
<sequence length="159" mass="17365">MKNTFRLLTVACVFLFAACDDEDEEANLNRTQLLTSGAWQISSSTVNPARDFNGDGTPETDLTQFIKPCNLDDITIYKTDKTYSEEEGATKCNPASPQVYGTGTWSLGNNDTELTTTATGASSSITYKIEEISANSLRLSQEVTDSSGATYTFTSTWKH</sequence>
<dbReference type="Pfam" id="PF13648">
    <property type="entry name" value="Lipocalin_4"/>
    <property type="match status" value="1"/>
</dbReference>
<dbReference type="Proteomes" id="UP000644147">
    <property type="component" value="Unassembled WGS sequence"/>
</dbReference>
<dbReference type="PROSITE" id="PS51257">
    <property type="entry name" value="PROKAR_LIPOPROTEIN"/>
    <property type="match status" value="1"/>
</dbReference>
<evidence type="ECO:0000313" key="3">
    <source>
        <dbReference type="Proteomes" id="UP000644147"/>
    </source>
</evidence>
<organism evidence="2 3">
    <name type="scientific">Adhaeribacter terrigena</name>
    <dbReference type="NCBI Taxonomy" id="2793070"/>
    <lineage>
        <taxon>Bacteria</taxon>
        <taxon>Pseudomonadati</taxon>
        <taxon>Bacteroidota</taxon>
        <taxon>Cytophagia</taxon>
        <taxon>Cytophagales</taxon>
        <taxon>Hymenobacteraceae</taxon>
        <taxon>Adhaeribacter</taxon>
    </lineage>
</organism>
<dbReference type="InterPro" id="IPR024311">
    <property type="entry name" value="Lipocalin-like"/>
</dbReference>
<gene>
    <name evidence="2" type="ORF">I5M27_11945</name>
</gene>
<proteinExistence type="predicted"/>
<accession>A0ABS1C3F8</accession>
<protein>
    <submittedName>
        <fullName evidence="2">Lipocalin family protein</fullName>
    </submittedName>
</protein>
<evidence type="ECO:0000259" key="1">
    <source>
        <dbReference type="Pfam" id="PF13648"/>
    </source>
</evidence>
<reference evidence="2 3" key="1">
    <citation type="submission" date="2020-12" db="EMBL/GenBank/DDBJ databases">
        <title>Bacterial novel species Adhaeribacter sp. BT258 isolated from soil.</title>
        <authorList>
            <person name="Jung H.-Y."/>
        </authorList>
    </citation>
    <scope>NUCLEOTIDE SEQUENCE [LARGE SCALE GENOMIC DNA]</scope>
    <source>
        <strain evidence="2 3">BT258</strain>
    </source>
</reference>
<keyword evidence="3" id="KW-1185">Reference proteome</keyword>
<name>A0ABS1C3F8_9BACT</name>
<evidence type="ECO:0000313" key="2">
    <source>
        <dbReference type="EMBL" id="MBK0403702.1"/>
    </source>
</evidence>